<gene>
    <name evidence="1" type="ORF">GLIP_0601</name>
</gene>
<organism evidence="1 2">
    <name type="scientific">Aliiglaciecola lipolytica E3</name>
    <dbReference type="NCBI Taxonomy" id="1127673"/>
    <lineage>
        <taxon>Bacteria</taxon>
        <taxon>Pseudomonadati</taxon>
        <taxon>Pseudomonadota</taxon>
        <taxon>Gammaproteobacteria</taxon>
        <taxon>Alteromonadales</taxon>
        <taxon>Alteromonadaceae</taxon>
        <taxon>Aliiglaciecola</taxon>
    </lineage>
</organism>
<dbReference type="AlphaFoldDB" id="K6Y4S6"/>
<dbReference type="Proteomes" id="UP000006334">
    <property type="component" value="Unassembled WGS sequence"/>
</dbReference>
<proteinExistence type="predicted"/>
<sequence>MIIPGIPFVLTTLGFAIYVYWPRDFSSVTQFPLQPDLEYITLSAHGVKGSPEKWSDELQNTMATSPPPQLSDIVQQNHSIDWRNFSNNVFLCSVAGKKIGIEIGKRLAKQSSVKAIHAIGHSCGAFVVFGICEGAKSVNHQVQVQTTYLDPVSVFSGIFWEYGIDNFGKCGDFSDTYIDTRDTVPGSNQILPHSQTLDVTSLQTEKDAGYSPHDWPTRYYIQAIENNKVPIYYKSESRH</sequence>
<dbReference type="RefSeq" id="WP_008843067.1">
    <property type="nucleotide sequence ID" value="NZ_BAEN01000015.1"/>
</dbReference>
<name>K6Y4S6_9ALTE</name>
<accession>K6Y4S6</accession>
<protein>
    <recommendedName>
        <fullName evidence="3">Fungal lipase-like domain-containing protein</fullName>
    </recommendedName>
</protein>
<evidence type="ECO:0000313" key="1">
    <source>
        <dbReference type="EMBL" id="GAC13247.1"/>
    </source>
</evidence>
<keyword evidence="2" id="KW-1185">Reference proteome</keyword>
<evidence type="ECO:0000313" key="2">
    <source>
        <dbReference type="Proteomes" id="UP000006334"/>
    </source>
</evidence>
<evidence type="ECO:0008006" key="3">
    <source>
        <dbReference type="Google" id="ProtNLM"/>
    </source>
</evidence>
<reference evidence="1 2" key="1">
    <citation type="journal article" date="2017" name="Antonie Van Leeuwenhoek">
        <title>Rhizobium rhizosphaerae sp. nov., a novel species isolated from rice rhizosphere.</title>
        <authorList>
            <person name="Zhao J.J."/>
            <person name="Zhang J."/>
            <person name="Zhang R.J."/>
            <person name="Zhang C.W."/>
            <person name="Yin H.Q."/>
            <person name="Zhang X.X."/>
        </authorList>
    </citation>
    <scope>NUCLEOTIDE SEQUENCE [LARGE SCALE GENOMIC DNA]</scope>
    <source>
        <strain evidence="1 2">E3</strain>
    </source>
</reference>
<comment type="caution">
    <text evidence="1">The sequence shown here is derived from an EMBL/GenBank/DDBJ whole genome shotgun (WGS) entry which is preliminary data.</text>
</comment>
<dbReference type="EMBL" id="BAEN01000015">
    <property type="protein sequence ID" value="GAC13247.1"/>
    <property type="molecule type" value="Genomic_DNA"/>
</dbReference>
<dbReference type="STRING" id="1127673.GLIP_0601"/>